<feature type="domain" description="HAMP" evidence="4">
    <location>
        <begin position="329"/>
        <end position="385"/>
    </location>
</feature>
<dbReference type="GO" id="GO:0005886">
    <property type="term" value="C:plasma membrane"/>
    <property type="evidence" value="ECO:0007669"/>
    <property type="project" value="TreeGrafter"/>
</dbReference>
<dbReference type="EMBL" id="PDOB01000021">
    <property type="protein sequence ID" value="PIL39244.1"/>
    <property type="molecule type" value="Genomic_DNA"/>
</dbReference>
<sequence>MNRLADYLSLHLLRNTALRNVALRHRLAGALLLLALLPLATSSLIGYAESTAAVRQRSGALATEVVKLVAKNIGLEMARLESDSEVLVLSDRIQDFLGDYAGTDEAKRAASRLALPRALLERYGSFDFLNQKYLLDRDSRIIDAQVFATLGDGVAQFARRAPNHFGRPYWGTYDNAAGQKSMVLLRAIYNKPANQLVGSLFLGVRPSHFAATFDDVNLGGGSAVFVLDADAGKVVIDPAERSGGAAPAAALTAELRRSRQRSGLAGYSDARQGQHLLAYAQVLDTSWFVVGVIPASQLATEAQSVRDKNVLIGMAALLVSIALALILARSITTPLASLAQAMRGIGSGSGGGNDASGVTLDGNDELTALARQFNDMAGRIEQHQLRLERRVGEGSGELAAVKARLAARSVTDDLTGIANRRRFDEVLAGELAHAARAGVPVALLMLDVDFFRHYNEAYGHRQGDDCLRRIGALLQSHARRASDLAARSGGAQFVLIAFDTDSAGALALGEAIRAALEALRLVHARSPLGRVTASIGVVSVVPDDTWSFAAMLRMADQAMVRAKERGRNQVVGARAKDTA</sequence>
<keyword evidence="7" id="KW-1185">Reference proteome</keyword>
<dbReference type="Pfam" id="PF00672">
    <property type="entry name" value="HAMP"/>
    <property type="match status" value="1"/>
</dbReference>
<dbReference type="InterPro" id="IPR000160">
    <property type="entry name" value="GGDEF_dom"/>
</dbReference>
<dbReference type="PANTHER" id="PTHR45138:SF9">
    <property type="entry name" value="DIGUANYLATE CYCLASE DGCM-RELATED"/>
    <property type="match status" value="1"/>
</dbReference>
<comment type="caution">
    <text evidence="6">The sequence shown here is derived from an EMBL/GenBank/DDBJ whole genome shotgun (WGS) entry which is preliminary data.</text>
</comment>
<evidence type="ECO:0000256" key="1">
    <source>
        <dbReference type="ARBA" id="ARBA00012528"/>
    </source>
</evidence>
<dbReference type="PANTHER" id="PTHR45138">
    <property type="entry name" value="REGULATORY COMPONENTS OF SENSORY TRANSDUCTION SYSTEM"/>
    <property type="match status" value="1"/>
</dbReference>
<dbReference type="InterPro" id="IPR050469">
    <property type="entry name" value="Diguanylate_Cyclase"/>
</dbReference>
<evidence type="ECO:0000256" key="3">
    <source>
        <dbReference type="SAM" id="Phobius"/>
    </source>
</evidence>
<dbReference type="InterPro" id="IPR043128">
    <property type="entry name" value="Rev_trsase/Diguanyl_cyclase"/>
</dbReference>
<dbReference type="NCBIfam" id="TIGR00254">
    <property type="entry name" value="GGDEF"/>
    <property type="match status" value="1"/>
</dbReference>
<accession>A0A2G8SZP2</accession>
<dbReference type="GO" id="GO:0043709">
    <property type="term" value="P:cell adhesion involved in single-species biofilm formation"/>
    <property type="evidence" value="ECO:0007669"/>
    <property type="project" value="TreeGrafter"/>
</dbReference>
<dbReference type="InterPro" id="IPR003660">
    <property type="entry name" value="HAMP_dom"/>
</dbReference>
<dbReference type="InterPro" id="IPR029787">
    <property type="entry name" value="Nucleotide_cyclase"/>
</dbReference>
<name>A0A2G8SZP2_9BURK</name>
<dbReference type="Gene3D" id="3.30.450.20">
    <property type="entry name" value="PAS domain"/>
    <property type="match status" value="1"/>
</dbReference>
<keyword evidence="3" id="KW-1133">Transmembrane helix</keyword>
<dbReference type="SUPFAM" id="SSF55073">
    <property type="entry name" value="Nucleotide cyclase"/>
    <property type="match status" value="1"/>
</dbReference>
<dbReference type="PROSITE" id="PS50885">
    <property type="entry name" value="HAMP"/>
    <property type="match status" value="1"/>
</dbReference>
<dbReference type="AlphaFoldDB" id="A0A2G8SZP2"/>
<dbReference type="Gene3D" id="1.10.8.500">
    <property type="entry name" value="HAMP domain in histidine kinase"/>
    <property type="match status" value="1"/>
</dbReference>
<comment type="catalytic activity">
    <reaction evidence="2">
        <text>2 GTP = 3',3'-c-di-GMP + 2 diphosphate</text>
        <dbReference type="Rhea" id="RHEA:24898"/>
        <dbReference type="ChEBI" id="CHEBI:33019"/>
        <dbReference type="ChEBI" id="CHEBI:37565"/>
        <dbReference type="ChEBI" id="CHEBI:58805"/>
        <dbReference type="EC" id="2.7.7.65"/>
    </reaction>
</comment>
<dbReference type="PROSITE" id="PS50887">
    <property type="entry name" value="GGDEF"/>
    <property type="match status" value="1"/>
</dbReference>
<dbReference type="GO" id="GO:0007165">
    <property type="term" value="P:signal transduction"/>
    <property type="evidence" value="ECO:0007669"/>
    <property type="project" value="InterPro"/>
</dbReference>
<proteinExistence type="predicted"/>
<feature type="domain" description="GGDEF" evidence="5">
    <location>
        <begin position="439"/>
        <end position="575"/>
    </location>
</feature>
<dbReference type="CDD" id="cd18774">
    <property type="entry name" value="PDC2_HK_sensor"/>
    <property type="match status" value="1"/>
</dbReference>
<dbReference type="SMART" id="SM00267">
    <property type="entry name" value="GGDEF"/>
    <property type="match status" value="1"/>
</dbReference>
<protein>
    <recommendedName>
        <fullName evidence="1">diguanylate cyclase</fullName>
        <ecNumber evidence="1">2.7.7.65</ecNumber>
    </recommendedName>
</protein>
<evidence type="ECO:0000259" key="4">
    <source>
        <dbReference type="PROSITE" id="PS50885"/>
    </source>
</evidence>
<dbReference type="CDD" id="cd01949">
    <property type="entry name" value="GGDEF"/>
    <property type="match status" value="1"/>
</dbReference>
<dbReference type="SUPFAM" id="SSF158472">
    <property type="entry name" value="HAMP domain-like"/>
    <property type="match status" value="1"/>
</dbReference>
<reference evidence="6 7" key="1">
    <citation type="submission" date="2017-10" db="EMBL/GenBank/DDBJ databases">
        <title>Massilia psychrophilum sp. nov., a novel purple-pigmented bacterium isolated from Tianshan glacier, Xinjiang Municipality, China.</title>
        <authorList>
            <person name="Wang H."/>
        </authorList>
    </citation>
    <scope>NUCLEOTIDE SEQUENCE [LARGE SCALE GENOMIC DNA]</scope>
    <source>
        <strain evidence="6 7">JCM 30813</strain>
    </source>
</reference>
<keyword evidence="3" id="KW-0812">Transmembrane</keyword>
<dbReference type="EC" id="2.7.7.65" evidence="1"/>
<evidence type="ECO:0000313" key="7">
    <source>
        <dbReference type="Proteomes" id="UP000228593"/>
    </source>
</evidence>
<feature type="transmembrane region" description="Helical" evidence="3">
    <location>
        <begin position="310"/>
        <end position="328"/>
    </location>
</feature>
<dbReference type="SMART" id="SM00304">
    <property type="entry name" value="HAMP"/>
    <property type="match status" value="1"/>
</dbReference>
<dbReference type="GO" id="GO:1902201">
    <property type="term" value="P:negative regulation of bacterial-type flagellum-dependent cell motility"/>
    <property type="evidence" value="ECO:0007669"/>
    <property type="project" value="TreeGrafter"/>
</dbReference>
<evidence type="ECO:0000313" key="6">
    <source>
        <dbReference type="EMBL" id="PIL39244.1"/>
    </source>
</evidence>
<dbReference type="OrthoDB" id="9813903at2"/>
<dbReference type="Proteomes" id="UP000228593">
    <property type="component" value="Unassembled WGS sequence"/>
</dbReference>
<dbReference type="RefSeq" id="WP_099916543.1">
    <property type="nucleotide sequence ID" value="NZ_BMHS01000025.1"/>
</dbReference>
<evidence type="ECO:0000259" key="5">
    <source>
        <dbReference type="PROSITE" id="PS50887"/>
    </source>
</evidence>
<dbReference type="GO" id="GO:0052621">
    <property type="term" value="F:diguanylate cyclase activity"/>
    <property type="evidence" value="ECO:0007669"/>
    <property type="project" value="UniProtKB-EC"/>
</dbReference>
<gene>
    <name evidence="6" type="ORF">CR103_13670</name>
</gene>
<evidence type="ECO:0000256" key="2">
    <source>
        <dbReference type="ARBA" id="ARBA00034247"/>
    </source>
</evidence>
<dbReference type="FunFam" id="3.30.70.270:FF:000001">
    <property type="entry name" value="Diguanylate cyclase domain protein"/>
    <property type="match status" value="1"/>
</dbReference>
<dbReference type="Pfam" id="PF00990">
    <property type="entry name" value="GGDEF"/>
    <property type="match status" value="1"/>
</dbReference>
<keyword evidence="3" id="KW-0472">Membrane</keyword>
<organism evidence="6 7">
    <name type="scientific">Massilia psychrophila</name>
    <dbReference type="NCBI Taxonomy" id="1603353"/>
    <lineage>
        <taxon>Bacteria</taxon>
        <taxon>Pseudomonadati</taxon>
        <taxon>Pseudomonadota</taxon>
        <taxon>Betaproteobacteria</taxon>
        <taxon>Burkholderiales</taxon>
        <taxon>Oxalobacteraceae</taxon>
        <taxon>Telluria group</taxon>
        <taxon>Massilia</taxon>
    </lineage>
</organism>
<dbReference type="Gene3D" id="3.30.70.270">
    <property type="match status" value="1"/>
</dbReference>